<name>A0A1B8QB89_9GAMM</name>
<gene>
    <name evidence="1" type="ORF">A9308_07505</name>
</gene>
<sequence length="64" mass="7096">MLASNAQNQNGLESQTPCDQYTRETFASLQNDCTGGTYVVDANIFDANMFYVKHSLPSKTACRK</sequence>
<dbReference type="Proteomes" id="UP000092508">
    <property type="component" value="Unassembled WGS sequence"/>
</dbReference>
<accession>A0A1B8QB89</accession>
<evidence type="ECO:0000313" key="1">
    <source>
        <dbReference type="EMBL" id="OBX76770.1"/>
    </source>
</evidence>
<comment type="caution">
    <text evidence="1">The sequence shown here is derived from an EMBL/GenBank/DDBJ whole genome shotgun (WGS) entry which is preliminary data.</text>
</comment>
<organism evidence="1 2">
    <name type="scientific">Faucicola atlantae</name>
    <dbReference type="NCBI Taxonomy" id="34059"/>
    <lineage>
        <taxon>Bacteria</taxon>
        <taxon>Pseudomonadati</taxon>
        <taxon>Pseudomonadota</taxon>
        <taxon>Gammaproteobacteria</taxon>
        <taxon>Moraxellales</taxon>
        <taxon>Moraxellaceae</taxon>
        <taxon>Faucicola</taxon>
    </lineage>
</organism>
<evidence type="ECO:0000313" key="2">
    <source>
        <dbReference type="Proteomes" id="UP000092508"/>
    </source>
</evidence>
<dbReference type="EMBL" id="LZMZ01000027">
    <property type="protein sequence ID" value="OBX76770.1"/>
    <property type="molecule type" value="Genomic_DNA"/>
</dbReference>
<proteinExistence type="predicted"/>
<reference evidence="1 2" key="1">
    <citation type="submission" date="2016-06" db="EMBL/GenBank/DDBJ databases">
        <title>Draft genome of Moraxella atlantae CCUG 66109.</title>
        <authorList>
            <person name="Salva-Serra F."/>
            <person name="Engstrom-Jakobsson H."/>
            <person name="Thorell K."/>
            <person name="Gonzales-Siles L."/>
            <person name="Karlsson R."/>
            <person name="Boulund F."/>
            <person name="Engstrand L."/>
            <person name="Kristiansson E."/>
            <person name="Moore E."/>
        </authorList>
    </citation>
    <scope>NUCLEOTIDE SEQUENCE [LARGE SCALE GENOMIC DNA]</scope>
    <source>
        <strain evidence="1 2">CCUG 66109</strain>
    </source>
</reference>
<protein>
    <submittedName>
        <fullName evidence="1">Uncharacterized protein</fullName>
    </submittedName>
</protein>
<dbReference type="AlphaFoldDB" id="A0A1B8QB89"/>